<dbReference type="InterPro" id="IPR023210">
    <property type="entry name" value="NADP_OxRdtase_dom"/>
</dbReference>
<evidence type="ECO:0000313" key="8">
    <source>
        <dbReference type="WBParaSite" id="MCU_011788-RB"/>
    </source>
</evidence>
<accession>A0A5K3G0T2</accession>
<keyword evidence="2" id="KW-0521">NADP</keyword>
<dbReference type="PROSITE" id="PS00062">
    <property type="entry name" value="ALDOKETO_REDUCTASE_2"/>
    <property type="match status" value="1"/>
</dbReference>
<feature type="domain" description="NADP-dependent oxidoreductase" evidence="7">
    <location>
        <begin position="18"/>
        <end position="291"/>
    </location>
</feature>
<evidence type="ECO:0000259" key="7">
    <source>
        <dbReference type="Pfam" id="PF00248"/>
    </source>
</evidence>
<comment type="similarity">
    <text evidence="1">Belongs to the aldo/keto reductase family.</text>
</comment>
<sequence length="314" mass="35096">MPAMSSITLNSGFKIPSLGFGTFAIPKDLAEDAVVCAIKAGYRHIDCAMVYDNEEEVGSGISKALLSEGLSRKDLFITSKLWCDKHSPKDVRPACEQSLKRLGLEYLDLYLVHFPTAFHAKPSMTFNPFDRDTVEYEEQSLENTWKAMECLVAAGLVKSIGVSNFNRKQVDRVMSVASIVPAVNQIEVNVDCMNTKLIDYCWSKGIHIEAYGVLGNPGFLGTKVPPILEQPYIKEIAAAHNKTPAQILLRHGLQRGLVVLCKSVTPSRIESNFKVFDFELSEEEMKKLNTCGRNTRLFKVPALKDHPEYPHKEE</sequence>
<evidence type="ECO:0000256" key="2">
    <source>
        <dbReference type="ARBA" id="ARBA00022857"/>
    </source>
</evidence>
<evidence type="ECO:0000256" key="3">
    <source>
        <dbReference type="ARBA" id="ARBA00023002"/>
    </source>
</evidence>
<dbReference type="PRINTS" id="PR00069">
    <property type="entry name" value="ALDKETRDTASE"/>
</dbReference>
<feature type="active site" description="Proton donor" evidence="4">
    <location>
        <position position="51"/>
    </location>
</feature>
<feature type="binding site" evidence="5">
    <location>
        <position position="113"/>
    </location>
    <ligand>
        <name>substrate</name>
    </ligand>
</feature>
<dbReference type="WBParaSite" id="MCU_011788-RB">
    <property type="protein sequence ID" value="MCU_011788-RB"/>
    <property type="gene ID" value="MCU_011788"/>
</dbReference>
<dbReference type="FunFam" id="3.20.20.100:FF:000006">
    <property type="entry name" value="Aldo-keto reductase family 1 member A1"/>
    <property type="match status" value="1"/>
</dbReference>
<dbReference type="InterPro" id="IPR036812">
    <property type="entry name" value="NAD(P)_OxRdtase_dom_sf"/>
</dbReference>
<dbReference type="InterPro" id="IPR020471">
    <property type="entry name" value="AKR"/>
</dbReference>
<dbReference type="InterPro" id="IPR018170">
    <property type="entry name" value="Aldo/ket_reductase_CS"/>
</dbReference>
<feature type="site" description="Lowers pKa of active site Tyr" evidence="6">
    <location>
        <position position="80"/>
    </location>
</feature>
<dbReference type="PROSITE" id="PS00798">
    <property type="entry name" value="ALDOKETO_REDUCTASE_1"/>
    <property type="match status" value="1"/>
</dbReference>
<dbReference type="SUPFAM" id="SSF51430">
    <property type="entry name" value="NAD(P)-linked oxidoreductase"/>
    <property type="match status" value="1"/>
</dbReference>
<evidence type="ECO:0000256" key="5">
    <source>
        <dbReference type="PIRSR" id="PIRSR000097-2"/>
    </source>
</evidence>
<dbReference type="Pfam" id="PF00248">
    <property type="entry name" value="Aldo_ket_red"/>
    <property type="match status" value="1"/>
</dbReference>
<keyword evidence="3" id="KW-0560">Oxidoreductase</keyword>
<dbReference type="Gene3D" id="3.20.20.100">
    <property type="entry name" value="NADP-dependent oxidoreductase domain"/>
    <property type="match status" value="1"/>
</dbReference>
<organism evidence="8">
    <name type="scientific">Mesocestoides corti</name>
    <name type="common">Flatworm</name>
    <dbReference type="NCBI Taxonomy" id="53468"/>
    <lineage>
        <taxon>Eukaryota</taxon>
        <taxon>Metazoa</taxon>
        <taxon>Spiralia</taxon>
        <taxon>Lophotrochozoa</taxon>
        <taxon>Platyhelminthes</taxon>
        <taxon>Cestoda</taxon>
        <taxon>Eucestoda</taxon>
        <taxon>Cyclophyllidea</taxon>
        <taxon>Mesocestoididae</taxon>
        <taxon>Mesocestoides</taxon>
    </lineage>
</organism>
<dbReference type="CDD" id="cd19071">
    <property type="entry name" value="AKR_AKR1-5-like"/>
    <property type="match status" value="1"/>
</dbReference>
<dbReference type="PANTHER" id="PTHR11732">
    <property type="entry name" value="ALDO/KETO REDUCTASE"/>
    <property type="match status" value="1"/>
</dbReference>
<dbReference type="PIRSF" id="PIRSF000097">
    <property type="entry name" value="AKR"/>
    <property type="match status" value="1"/>
</dbReference>
<evidence type="ECO:0000256" key="1">
    <source>
        <dbReference type="ARBA" id="ARBA00007905"/>
    </source>
</evidence>
<dbReference type="AlphaFoldDB" id="A0A5K3G0T2"/>
<evidence type="ECO:0000256" key="6">
    <source>
        <dbReference type="PIRSR" id="PIRSR000097-3"/>
    </source>
</evidence>
<evidence type="ECO:0000256" key="4">
    <source>
        <dbReference type="PIRSR" id="PIRSR000097-1"/>
    </source>
</evidence>
<proteinExistence type="inferred from homology"/>
<name>A0A5K3G0T2_MESCO</name>
<dbReference type="GO" id="GO:0016491">
    <property type="term" value="F:oxidoreductase activity"/>
    <property type="evidence" value="ECO:0007669"/>
    <property type="project" value="UniProtKB-KW"/>
</dbReference>
<protein>
    <submittedName>
        <fullName evidence="8">Aldo_ket_red domain-containing protein</fullName>
    </submittedName>
</protein>
<reference evidence="8" key="1">
    <citation type="submission" date="2019-11" db="UniProtKB">
        <authorList>
            <consortium name="WormBaseParasite"/>
        </authorList>
    </citation>
    <scope>IDENTIFICATION</scope>
</reference>